<keyword evidence="2" id="KW-1133">Transmembrane helix</keyword>
<reference evidence="4 5" key="1">
    <citation type="submission" date="2021-06" db="EMBL/GenBank/DDBJ databases">
        <authorList>
            <person name="Palmer J.M."/>
        </authorList>
    </citation>
    <scope>NUCLEOTIDE SEQUENCE [LARGE SCALE GENOMIC DNA]</scope>
    <source>
        <strain evidence="4 5">CL_MEX2019</strain>
        <tissue evidence="4">Muscle</tissue>
    </source>
</reference>
<dbReference type="Proteomes" id="UP001352852">
    <property type="component" value="Unassembled WGS sequence"/>
</dbReference>
<evidence type="ECO:0000313" key="5">
    <source>
        <dbReference type="Proteomes" id="UP001352852"/>
    </source>
</evidence>
<dbReference type="SMART" id="SM00321">
    <property type="entry name" value="WSC"/>
    <property type="match status" value="1"/>
</dbReference>
<evidence type="ECO:0000256" key="2">
    <source>
        <dbReference type="SAM" id="Phobius"/>
    </source>
</evidence>
<keyword evidence="2" id="KW-0472">Membrane</keyword>
<proteinExistence type="predicted"/>
<dbReference type="InterPro" id="IPR051589">
    <property type="entry name" value="Sialate-O-sulfotransferase"/>
</dbReference>
<keyword evidence="1" id="KW-0677">Repeat</keyword>
<feature type="domain" description="WSC" evidence="3">
    <location>
        <begin position="1"/>
        <end position="73"/>
    </location>
</feature>
<name>A0ABU7DNB4_9TELE</name>
<dbReference type="EMBL" id="JAHUTJ010028858">
    <property type="protein sequence ID" value="MED6275759.1"/>
    <property type="molecule type" value="Genomic_DNA"/>
</dbReference>
<evidence type="ECO:0000259" key="3">
    <source>
        <dbReference type="PROSITE" id="PS51212"/>
    </source>
</evidence>
<dbReference type="InterPro" id="IPR002889">
    <property type="entry name" value="WSC_carb-bd"/>
</dbReference>
<keyword evidence="5" id="KW-1185">Reference proteome</keyword>
<evidence type="ECO:0000256" key="1">
    <source>
        <dbReference type="ARBA" id="ARBA00022737"/>
    </source>
</evidence>
<organism evidence="4 5">
    <name type="scientific">Characodon lateralis</name>
    <dbReference type="NCBI Taxonomy" id="208331"/>
    <lineage>
        <taxon>Eukaryota</taxon>
        <taxon>Metazoa</taxon>
        <taxon>Chordata</taxon>
        <taxon>Craniata</taxon>
        <taxon>Vertebrata</taxon>
        <taxon>Euteleostomi</taxon>
        <taxon>Actinopterygii</taxon>
        <taxon>Neopterygii</taxon>
        <taxon>Teleostei</taxon>
        <taxon>Neoteleostei</taxon>
        <taxon>Acanthomorphata</taxon>
        <taxon>Ovalentaria</taxon>
        <taxon>Atherinomorphae</taxon>
        <taxon>Cyprinodontiformes</taxon>
        <taxon>Goodeidae</taxon>
        <taxon>Characodon</taxon>
    </lineage>
</organism>
<accession>A0ABU7DNB4</accession>
<evidence type="ECO:0000313" key="4">
    <source>
        <dbReference type="EMBL" id="MED6275759.1"/>
    </source>
</evidence>
<dbReference type="PROSITE" id="PS51212">
    <property type="entry name" value="WSC"/>
    <property type="match status" value="1"/>
</dbReference>
<keyword evidence="2" id="KW-0812">Transmembrane</keyword>
<gene>
    <name evidence="4" type="ORF">CHARACLAT_029718</name>
</gene>
<sequence length="177" mass="20213">MLYDLRKMTSSLCQDTCSESGYQFAGLEYGAECHCGNRISSPQAPEEDCSLVCRGERGSPCGGVGRLSIYKVEEQLPGHRKCEPTHLRQPLKEHDTLLFIQTRKTNNRTISILKPREKKQNRDSSCCNENICRIFGLKNSISFKFLSHALCNMFLYFSIQLYSFCFLFAHFIAAAYQ</sequence>
<comment type="caution">
    <text evidence="4">The sequence shown here is derived from an EMBL/GenBank/DDBJ whole genome shotgun (WGS) entry which is preliminary data.</text>
</comment>
<dbReference type="PANTHER" id="PTHR45964">
    <property type="entry name" value="WSCD FAMILY MEMBER CG9164"/>
    <property type="match status" value="1"/>
</dbReference>
<protein>
    <recommendedName>
        <fullName evidence="3">WSC domain-containing protein</fullName>
    </recommendedName>
</protein>
<feature type="transmembrane region" description="Helical" evidence="2">
    <location>
        <begin position="154"/>
        <end position="176"/>
    </location>
</feature>
<dbReference type="Pfam" id="PF01822">
    <property type="entry name" value="WSC"/>
    <property type="match status" value="1"/>
</dbReference>
<dbReference type="PANTHER" id="PTHR45964:SF8">
    <property type="entry name" value="SIALATE:O-SULFOTRANSFERASE 1"/>
    <property type="match status" value="1"/>
</dbReference>